<evidence type="ECO:0000313" key="3">
    <source>
        <dbReference type="EMBL" id="CAG5111524.1"/>
    </source>
</evidence>
<evidence type="ECO:0000256" key="1">
    <source>
        <dbReference type="SAM" id="MobiDB-lite"/>
    </source>
</evidence>
<reference evidence="3 4" key="1">
    <citation type="submission" date="2021-04" db="EMBL/GenBank/DDBJ databases">
        <authorList>
            <person name="Bliznina A."/>
        </authorList>
    </citation>
    <scope>NUCLEOTIDE SEQUENCE [LARGE SCALE GENOMIC DNA]</scope>
</reference>
<feature type="region of interest" description="Disordered" evidence="1">
    <location>
        <begin position="51"/>
        <end position="83"/>
    </location>
</feature>
<accession>A0ABN7T4Q1</accession>
<dbReference type="SUPFAM" id="SSF48726">
    <property type="entry name" value="Immunoglobulin"/>
    <property type="match status" value="1"/>
</dbReference>
<feature type="domain" description="Immunoglobulin-like beta-sandwich" evidence="2">
    <location>
        <begin position="5"/>
        <end position="36"/>
    </location>
</feature>
<dbReference type="InterPro" id="IPR036179">
    <property type="entry name" value="Ig-like_dom_sf"/>
</dbReference>
<name>A0ABN7T4Q1_OIKDI</name>
<dbReference type="InterPro" id="IPR013151">
    <property type="entry name" value="Immunoglobulin_dom"/>
</dbReference>
<evidence type="ECO:0000313" key="4">
    <source>
        <dbReference type="Proteomes" id="UP001158576"/>
    </source>
</evidence>
<dbReference type="InterPro" id="IPR013783">
    <property type="entry name" value="Ig-like_fold"/>
</dbReference>
<dbReference type="EMBL" id="OU015567">
    <property type="protein sequence ID" value="CAG5111524.1"/>
    <property type="molecule type" value="Genomic_DNA"/>
</dbReference>
<keyword evidence="4" id="KW-1185">Reference proteome</keyword>
<organism evidence="3 4">
    <name type="scientific">Oikopleura dioica</name>
    <name type="common">Tunicate</name>
    <dbReference type="NCBI Taxonomy" id="34765"/>
    <lineage>
        <taxon>Eukaryota</taxon>
        <taxon>Metazoa</taxon>
        <taxon>Chordata</taxon>
        <taxon>Tunicata</taxon>
        <taxon>Appendicularia</taxon>
        <taxon>Copelata</taxon>
        <taxon>Oikopleuridae</taxon>
        <taxon>Oikopleura</taxon>
    </lineage>
</organism>
<dbReference type="Gene3D" id="2.60.40.10">
    <property type="entry name" value="Immunoglobulins"/>
    <property type="match status" value="1"/>
</dbReference>
<proteinExistence type="predicted"/>
<dbReference type="Proteomes" id="UP001158576">
    <property type="component" value="Chromosome 2"/>
</dbReference>
<protein>
    <submittedName>
        <fullName evidence="3">Oidioi.mRNA.OKI2018_I69.chr2.g5825.t1.cds</fullName>
    </submittedName>
</protein>
<evidence type="ECO:0000259" key="2">
    <source>
        <dbReference type="Pfam" id="PF00047"/>
    </source>
</evidence>
<feature type="compositionally biased region" description="Basic and acidic residues" evidence="1">
    <location>
        <begin position="51"/>
        <end position="61"/>
    </location>
</feature>
<dbReference type="Pfam" id="PF00047">
    <property type="entry name" value="ig"/>
    <property type="match status" value="1"/>
</dbReference>
<gene>
    <name evidence="3" type="ORF">OKIOD_LOCUS14590</name>
</gene>
<sequence>MKISTRATRRTSSRLHLSNVTTSDSGVYRCRARVKGYSDVAEAEVIVRKSAKFDEQKKKENNNSNPPETTSAERGHSSLLLAESTTPNSHFEFQLSTADRTPDRPFHPISSDCTSHLLIDGLVYLQRD</sequence>